<name>F8PCA1_SERL9</name>
<dbReference type="AlphaFoldDB" id="F8PCA1"/>
<organism>
    <name type="scientific">Serpula lacrymans var. lacrymans (strain S7.9)</name>
    <name type="common">Dry rot fungus</name>
    <dbReference type="NCBI Taxonomy" id="578457"/>
    <lineage>
        <taxon>Eukaryota</taxon>
        <taxon>Fungi</taxon>
        <taxon>Dikarya</taxon>
        <taxon>Basidiomycota</taxon>
        <taxon>Agaricomycotina</taxon>
        <taxon>Agaricomycetes</taxon>
        <taxon>Agaricomycetidae</taxon>
        <taxon>Boletales</taxon>
        <taxon>Coniophorineae</taxon>
        <taxon>Serpulaceae</taxon>
        <taxon>Serpula</taxon>
    </lineage>
</organism>
<dbReference type="Proteomes" id="UP000008064">
    <property type="component" value="Unassembled WGS sequence"/>
</dbReference>
<dbReference type="OrthoDB" id="201515at2759"/>
<dbReference type="InterPro" id="IPR039703">
    <property type="entry name" value="Nta1"/>
</dbReference>
<evidence type="ECO:0000256" key="1">
    <source>
        <dbReference type="SAM" id="MobiDB-lite"/>
    </source>
</evidence>
<reference evidence="3" key="1">
    <citation type="submission" date="2011-04" db="EMBL/GenBank/DDBJ databases">
        <title>Evolution of plant cell wall degrading machinery underlies the functional diversity of forest fungi.</title>
        <authorList>
            <consortium name="US DOE Joint Genome Institute (JGI-PGF)"/>
            <person name="Eastwood D.C."/>
            <person name="Floudas D."/>
            <person name="Binder M."/>
            <person name="Majcherczyk A."/>
            <person name="Schneider P."/>
            <person name="Aerts A."/>
            <person name="Asiegbu F.O."/>
            <person name="Baker S.E."/>
            <person name="Barry K."/>
            <person name="Bendiksby M."/>
            <person name="Blumentritt M."/>
            <person name="Coutinho P.M."/>
            <person name="Cullen D."/>
            <person name="Cullen D."/>
            <person name="Gathman A."/>
            <person name="Goodell B."/>
            <person name="Henrissat B."/>
            <person name="Ihrmark K."/>
            <person name="Kauserud H."/>
            <person name="Kohler A."/>
            <person name="LaButti K."/>
            <person name="Lapidus A."/>
            <person name="Lavin J.L."/>
            <person name="Lee Y.-H."/>
            <person name="Lindquist E."/>
            <person name="Lilly W."/>
            <person name="Lucas S."/>
            <person name="Morin E."/>
            <person name="Murat C."/>
            <person name="Oguiza J.A."/>
            <person name="Park J."/>
            <person name="Pisabarro A.G."/>
            <person name="Riley R."/>
            <person name="Rosling A."/>
            <person name="Salamov A."/>
            <person name="Schmidt O."/>
            <person name="Schmutz J."/>
            <person name="Skrede I."/>
            <person name="Stenlid J."/>
            <person name="Wiebenga A."/>
            <person name="Xie X."/>
            <person name="Kues U."/>
            <person name="Hibbett D.S."/>
            <person name="Hoffmeister D."/>
            <person name="Hogberg N."/>
            <person name="Martin F."/>
            <person name="Grigoriev I.V."/>
            <person name="Watkinson S.C."/>
        </authorList>
    </citation>
    <scope>NUCLEOTIDE SEQUENCE</scope>
    <source>
        <strain evidence="3">S7.9</strain>
    </source>
</reference>
<dbReference type="KEGG" id="sla:SERLADRAFT_479708"/>
<sequence>MASTTLRIAVVQFAPKIGQVHANIAKARELCKQIIPRSVDLVCLPEMIFTGYVFSNMASISPYLEHPHTGPTSRFCAELAQSLHCYVTAGYPERVESHDATISADRDGETLFGANSAVMYDHSGQLVTSNPIRKTNLFETDIPWAIPGTGFTTLSLPQPIGLMTLAICNDLNVQKPAVWSSLETGPYELAQHCIDKGTRLLVLLNAWLHHDQADKGGNESEQDEGKITDSSEPDRETLNYWALRLRPLWAAVEEARAEAETTAEAERIPEELIVVVSNRFGFENGKTFAGSSALYSLRRGSGRPRLLHAMGQREEGVSVWSVGKGAHS</sequence>
<dbReference type="PANTHER" id="PTHR11750:SF26">
    <property type="entry name" value="PROTEIN N-TERMINAL AMIDASE"/>
    <property type="match status" value="1"/>
</dbReference>
<dbReference type="GO" id="GO:0030163">
    <property type="term" value="P:protein catabolic process"/>
    <property type="evidence" value="ECO:0007669"/>
    <property type="project" value="TreeGrafter"/>
</dbReference>
<accession>F8PCA1</accession>
<dbReference type="HOGENOM" id="CLU_009854_1_0_1"/>
<dbReference type="Pfam" id="PF00795">
    <property type="entry name" value="CN_hydrolase"/>
    <property type="match status" value="1"/>
</dbReference>
<evidence type="ECO:0000259" key="2">
    <source>
        <dbReference type="PROSITE" id="PS50263"/>
    </source>
</evidence>
<dbReference type="Gene3D" id="3.60.110.10">
    <property type="entry name" value="Carbon-nitrogen hydrolase"/>
    <property type="match status" value="1"/>
</dbReference>
<dbReference type="SUPFAM" id="SSF56317">
    <property type="entry name" value="Carbon-nitrogen hydrolase"/>
    <property type="match status" value="1"/>
</dbReference>
<dbReference type="GO" id="GO:0070773">
    <property type="term" value="F:protein-N-terminal glutamine amidohydrolase activity"/>
    <property type="evidence" value="ECO:0007669"/>
    <property type="project" value="InterPro"/>
</dbReference>
<evidence type="ECO:0000313" key="3">
    <source>
        <dbReference type="EMBL" id="EGO19301.1"/>
    </source>
</evidence>
<dbReference type="InterPro" id="IPR003010">
    <property type="entry name" value="C-N_Hydrolase"/>
</dbReference>
<dbReference type="RefSeq" id="XP_007324022.1">
    <property type="nucleotide sequence ID" value="XM_007323960.1"/>
</dbReference>
<dbReference type="InterPro" id="IPR036526">
    <property type="entry name" value="C-N_Hydrolase_sf"/>
</dbReference>
<feature type="domain" description="CN hydrolase" evidence="2">
    <location>
        <begin position="6"/>
        <end position="324"/>
    </location>
</feature>
<gene>
    <name evidence="3" type="ORF">SERLADRAFT_479708</name>
</gene>
<dbReference type="PROSITE" id="PS50263">
    <property type="entry name" value="CN_HYDROLASE"/>
    <property type="match status" value="1"/>
</dbReference>
<dbReference type="PANTHER" id="PTHR11750">
    <property type="entry name" value="PROTEIN N-TERMINAL AMIDASE"/>
    <property type="match status" value="1"/>
</dbReference>
<feature type="region of interest" description="Disordered" evidence="1">
    <location>
        <begin position="213"/>
        <end position="233"/>
    </location>
</feature>
<proteinExistence type="predicted"/>
<protein>
    <recommendedName>
        <fullName evidence="2">CN hydrolase domain-containing protein</fullName>
    </recommendedName>
</protein>
<dbReference type="EMBL" id="GL945444">
    <property type="protein sequence ID" value="EGO19301.1"/>
    <property type="molecule type" value="Genomic_DNA"/>
</dbReference>
<dbReference type="GO" id="GO:0008418">
    <property type="term" value="F:protein-N-terminal asparagine amidohydrolase activity"/>
    <property type="evidence" value="ECO:0007669"/>
    <property type="project" value="InterPro"/>
</dbReference>
<dbReference type="GeneID" id="18821400"/>